<dbReference type="InterPro" id="IPR009056">
    <property type="entry name" value="Cyt_c-like_dom"/>
</dbReference>
<evidence type="ECO:0000259" key="5">
    <source>
        <dbReference type="PROSITE" id="PS51007"/>
    </source>
</evidence>
<name>A0A7T0G299_9BACT</name>
<dbReference type="InterPro" id="IPR036909">
    <property type="entry name" value="Cyt_c-like_dom_sf"/>
</dbReference>
<keyword evidence="3 4" id="KW-0408">Iron</keyword>
<keyword evidence="1 4" id="KW-0349">Heme</keyword>
<keyword evidence="2 4" id="KW-0479">Metal-binding</keyword>
<evidence type="ECO:0000256" key="2">
    <source>
        <dbReference type="ARBA" id="ARBA00022723"/>
    </source>
</evidence>
<dbReference type="Proteomes" id="UP000594464">
    <property type="component" value="Chromosome"/>
</dbReference>
<accession>A0A7T0G299</accession>
<evidence type="ECO:0000256" key="1">
    <source>
        <dbReference type="ARBA" id="ARBA00022617"/>
    </source>
</evidence>
<evidence type="ECO:0000313" key="7">
    <source>
        <dbReference type="Proteomes" id="UP000594464"/>
    </source>
</evidence>
<protein>
    <submittedName>
        <fullName evidence="6">Cytochrome c</fullName>
    </submittedName>
</protein>
<dbReference type="PROSITE" id="PS51257">
    <property type="entry name" value="PROKAR_LIPOPROTEIN"/>
    <property type="match status" value="1"/>
</dbReference>
<dbReference type="GO" id="GO:0009055">
    <property type="term" value="F:electron transfer activity"/>
    <property type="evidence" value="ECO:0007669"/>
    <property type="project" value="InterPro"/>
</dbReference>
<dbReference type="Gene3D" id="1.10.760.10">
    <property type="entry name" value="Cytochrome c-like domain"/>
    <property type="match status" value="1"/>
</dbReference>
<dbReference type="GO" id="GO:0020037">
    <property type="term" value="F:heme binding"/>
    <property type="evidence" value="ECO:0007669"/>
    <property type="project" value="InterPro"/>
</dbReference>
<dbReference type="GO" id="GO:0046872">
    <property type="term" value="F:metal ion binding"/>
    <property type="evidence" value="ECO:0007669"/>
    <property type="project" value="UniProtKB-KW"/>
</dbReference>
<evidence type="ECO:0000256" key="4">
    <source>
        <dbReference type="PROSITE-ProRule" id="PRU00433"/>
    </source>
</evidence>
<dbReference type="Pfam" id="PF00034">
    <property type="entry name" value="Cytochrom_C"/>
    <property type="match status" value="1"/>
</dbReference>
<dbReference type="KEGG" id="nva:G3M78_01205"/>
<evidence type="ECO:0000256" key="3">
    <source>
        <dbReference type="ARBA" id="ARBA00023004"/>
    </source>
</evidence>
<sequence>MARMGLVLFLLIWISACETTPVKKYSNLPEPLPLTEGQLVYEESGCVHCHGIQGDGEGFLSVGMVPRPTDFSNGNVMLLRSDSALTKAIRLGMPGTAMPSYRNFTDRQVRAVVGYLRSFAIVRE</sequence>
<reference evidence="7" key="1">
    <citation type="submission" date="2020-02" db="EMBL/GenBank/DDBJ databases">
        <title>Genomic and physiological characterization of two novel Nitrospinaceae genera.</title>
        <authorList>
            <person name="Mueller A.J."/>
            <person name="Jung M.-Y."/>
            <person name="Strachan C.R."/>
            <person name="Herbold C.W."/>
            <person name="Kirkegaard R.H."/>
            <person name="Daims H."/>
        </authorList>
    </citation>
    <scope>NUCLEOTIDE SEQUENCE [LARGE SCALE GENOMIC DNA]</scope>
</reference>
<dbReference type="PROSITE" id="PS51007">
    <property type="entry name" value="CYTC"/>
    <property type="match status" value="1"/>
</dbReference>
<dbReference type="EMBL" id="CP048620">
    <property type="protein sequence ID" value="QPJ64095.1"/>
    <property type="molecule type" value="Genomic_DNA"/>
</dbReference>
<proteinExistence type="predicted"/>
<dbReference type="AlphaFoldDB" id="A0A7T0G299"/>
<dbReference type="SUPFAM" id="SSF46626">
    <property type="entry name" value="Cytochrome c"/>
    <property type="match status" value="1"/>
</dbReference>
<gene>
    <name evidence="6" type="ORF">G3M78_01205</name>
</gene>
<organism evidence="6 7">
    <name type="scientific">Candidatus Nitrohelix vancouverensis</name>
    <dbReference type="NCBI Taxonomy" id="2705534"/>
    <lineage>
        <taxon>Bacteria</taxon>
        <taxon>Pseudomonadati</taxon>
        <taxon>Nitrospinota/Tectimicrobiota group</taxon>
        <taxon>Nitrospinota</taxon>
        <taxon>Nitrospinia</taxon>
        <taxon>Nitrospinales</taxon>
        <taxon>Nitrospinaceae</taxon>
        <taxon>Candidatus Nitrohelix</taxon>
    </lineage>
</organism>
<feature type="domain" description="Cytochrome c" evidence="5">
    <location>
        <begin position="32"/>
        <end position="120"/>
    </location>
</feature>
<evidence type="ECO:0000313" key="6">
    <source>
        <dbReference type="EMBL" id="QPJ64095.1"/>
    </source>
</evidence>